<evidence type="ECO:0000313" key="2">
    <source>
        <dbReference type="EMBL" id="MDX8337515.1"/>
    </source>
</evidence>
<accession>A0ABU4WDA5</accession>
<comment type="caution">
    <text evidence="2">The sequence shown here is derived from an EMBL/GenBank/DDBJ whole genome shotgun (WGS) entry which is preliminary data.</text>
</comment>
<feature type="coiled-coil region" evidence="1">
    <location>
        <begin position="174"/>
        <end position="215"/>
    </location>
</feature>
<dbReference type="EMBL" id="JAVIKH010000070">
    <property type="protein sequence ID" value="MDX8337515.1"/>
    <property type="molecule type" value="Genomic_DNA"/>
</dbReference>
<gene>
    <name evidence="2" type="ORF">RFV38_13615</name>
</gene>
<evidence type="ECO:0000313" key="3">
    <source>
        <dbReference type="Proteomes" id="UP001279681"/>
    </source>
</evidence>
<evidence type="ECO:0000256" key="1">
    <source>
        <dbReference type="SAM" id="Coils"/>
    </source>
</evidence>
<keyword evidence="1" id="KW-0175">Coiled coil</keyword>
<sequence length="219" mass="26096">MSKFLKDRGTFKEAKKVKVVEQYSPIVNYENFELKEDDLKKMINCEKNILFHQQKSIEHLLSLSETLYEAQQILANYKNGGFRNWFEEMGLKKDFVYMCLKRYSLYLNYENKKVMAIPEKMVKELSTPKIILPKEQILEILESEKPVKKYEEIKNILSGDPTIYQNEISEAEIIIEGEDEVRELEKELAKKYSQVKELQKEIKDIEYRLSIMKNKIKTF</sequence>
<proteinExistence type="predicted"/>
<dbReference type="RefSeq" id="WP_320314834.1">
    <property type="nucleotide sequence ID" value="NZ_JAVIKH010000070.1"/>
</dbReference>
<name>A0ABU4WDA5_9FUSO</name>
<dbReference type="Proteomes" id="UP001279681">
    <property type="component" value="Unassembled WGS sequence"/>
</dbReference>
<keyword evidence="3" id="KW-1185">Reference proteome</keyword>
<organism evidence="2 3">
    <name type="scientific">Candidatus Cetobacterium colombiensis</name>
    <dbReference type="NCBI Taxonomy" id="3073100"/>
    <lineage>
        <taxon>Bacteria</taxon>
        <taxon>Fusobacteriati</taxon>
        <taxon>Fusobacteriota</taxon>
        <taxon>Fusobacteriia</taxon>
        <taxon>Fusobacteriales</taxon>
        <taxon>Fusobacteriaceae</taxon>
        <taxon>Cetobacterium</taxon>
    </lineage>
</organism>
<evidence type="ECO:0008006" key="4">
    <source>
        <dbReference type="Google" id="ProtNLM"/>
    </source>
</evidence>
<reference evidence="3" key="1">
    <citation type="submission" date="2023-07" db="EMBL/GenBank/DDBJ databases">
        <authorList>
            <person name="Colorado M.A."/>
            <person name="Villamil L.M."/>
            <person name="Melo J.F."/>
            <person name="Rodriguez J.A."/>
            <person name="Ruiz R.Y."/>
        </authorList>
    </citation>
    <scope>NUCLEOTIDE SEQUENCE [LARGE SCALE GENOMIC DNA]</scope>
    <source>
        <strain evidence="3">C33</strain>
    </source>
</reference>
<protein>
    <recommendedName>
        <fullName evidence="4">DUF3102 domain-containing protein</fullName>
    </recommendedName>
</protein>